<feature type="domain" description="Photolyase/cryptochrome alpha/beta" evidence="8">
    <location>
        <begin position="3"/>
        <end position="137"/>
    </location>
</feature>
<dbReference type="PANTHER" id="PTHR11455">
    <property type="entry name" value="CRYPTOCHROME"/>
    <property type="match status" value="1"/>
</dbReference>
<sequence>MSKTILVWFRNDLRIHDNEILLEAVKKSDRILPVYCFDPRQFTETQFGTLKTGVRRAKFLIESVSDLKHSLQSLGGDLLVLTGKPEEILPSLVERYNITEVYHHREVATEETRVSSLVEDALWKLRVNLKHFIGHTMYHKEDLPFPIKDIPDIFTTFRKKIERDSHIRPSFETPVSISVPVDLQPSNVPSLSDLSYDDVTDEPLAFMQFNGGETEGLKRLHYYLWEKDLLKSYKATRDGLLGSDYSSHLSPWLAVGCLSTREVYWEVKKYERERLANDSTYWLVFELLWRDFFRFMFKKHGNMFFKETGFKDLAPAVSENQLDLFEKWKTGTTGFPFIDANMRELNATGFMSNRGRQNVASFLVKDLHVSWRLGAAYFEEKLIDYSPASNWGNWAYIAGVGNDPRDKRYFDVLKQALEYDPKGEYVRYWIPELADIPGAAIHQPWQLTPQQIDDFGVQLYPSLQTGSIKVA</sequence>
<evidence type="ECO:0000256" key="2">
    <source>
        <dbReference type="ARBA" id="ARBA00017881"/>
    </source>
</evidence>
<dbReference type="AlphaFoldDB" id="A0A7K1YED1"/>
<dbReference type="PRINTS" id="PR00147">
    <property type="entry name" value="DNAPHOTLYASE"/>
</dbReference>
<organism evidence="9 10">
    <name type="scientific">Hufsiella arboris</name>
    <dbReference type="NCBI Taxonomy" id="2695275"/>
    <lineage>
        <taxon>Bacteria</taxon>
        <taxon>Pseudomonadati</taxon>
        <taxon>Bacteroidota</taxon>
        <taxon>Sphingobacteriia</taxon>
        <taxon>Sphingobacteriales</taxon>
        <taxon>Sphingobacteriaceae</taxon>
        <taxon>Hufsiella</taxon>
    </lineage>
</organism>
<dbReference type="PROSITE" id="PS51645">
    <property type="entry name" value="PHR_CRY_ALPHA_BETA"/>
    <property type="match status" value="1"/>
</dbReference>
<evidence type="ECO:0000256" key="7">
    <source>
        <dbReference type="RuleBase" id="RU367151"/>
    </source>
</evidence>
<dbReference type="Gene3D" id="1.10.579.10">
    <property type="entry name" value="DNA Cyclobutane Dipyrimidine Photolyase, subunit A, domain 3"/>
    <property type="match status" value="1"/>
</dbReference>
<evidence type="ECO:0000256" key="1">
    <source>
        <dbReference type="ARBA" id="ARBA00005862"/>
    </source>
</evidence>
<dbReference type="PANTHER" id="PTHR11455:SF22">
    <property type="entry name" value="CRYPTOCHROME DASH"/>
    <property type="match status" value="1"/>
</dbReference>
<comment type="function">
    <text evidence="7">May have a photoreceptor function.</text>
</comment>
<comment type="similarity">
    <text evidence="1 7">Belongs to the DNA photolyase class-1 family.</text>
</comment>
<dbReference type="InterPro" id="IPR014729">
    <property type="entry name" value="Rossmann-like_a/b/a_fold"/>
</dbReference>
<dbReference type="Proteomes" id="UP000466586">
    <property type="component" value="Unassembled WGS sequence"/>
</dbReference>
<dbReference type="GO" id="GO:0071949">
    <property type="term" value="F:FAD binding"/>
    <property type="evidence" value="ECO:0007669"/>
    <property type="project" value="TreeGrafter"/>
</dbReference>
<dbReference type="Gene3D" id="3.40.50.620">
    <property type="entry name" value="HUPs"/>
    <property type="match status" value="1"/>
</dbReference>
<accession>A0A7K1YED1</accession>
<evidence type="ECO:0000313" key="10">
    <source>
        <dbReference type="Proteomes" id="UP000466586"/>
    </source>
</evidence>
<comment type="cofactor">
    <cofactor evidence="7">
        <name>(6R)-5,10-methylene-5,6,7,8-tetrahydrofolate</name>
        <dbReference type="ChEBI" id="CHEBI:15636"/>
    </cofactor>
    <text evidence="7">Binds 1 5,10-methenyltetrahydrofolate (MTHF) per subunit.</text>
</comment>
<dbReference type="InterPro" id="IPR006050">
    <property type="entry name" value="DNA_photolyase_N"/>
</dbReference>
<dbReference type="GO" id="GO:0000719">
    <property type="term" value="P:photoreactive repair"/>
    <property type="evidence" value="ECO:0007669"/>
    <property type="project" value="TreeGrafter"/>
</dbReference>
<dbReference type="InterPro" id="IPR005101">
    <property type="entry name" value="Cryptochr/Photolyase_FAD-bd"/>
</dbReference>
<evidence type="ECO:0000259" key="8">
    <source>
        <dbReference type="PROSITE" id="PS51645"/>
    </source>
</evidence>
<dbReference type="InterPro" id="IPR036134">
    <property type="entry name" value="Crypto/Photolyase_FAD-like_sf"/>
</dbReference>
<dbReference type="Pfam" id="PF03441">
    <property type="entry name" value="FAD_binding_7"/>
    <property type="match status" value="1"/>
</dbReference>
<dbReference type="InterPro" id="IPR014133">
    <property type="entry name" value="Cry_DASH"/>
</dbReference>
<feature type="binding site" evidence="6">
    <location>
        <begin position="246"/>
        <end position="250"/>
    </location>
    <ligand>
        <name>FAD</name>
        <dbReference type="ChEBI" id="CHEBI:57692"/>
    </ligand>
</feature>
<evidence type="ECO:0000256" key="6">
    <source>
        <dbReference type="PIRSR" id="PIRSR602081-1"/>
    </source>
</evidence>
<dbReference type="GO" id="GO:0003677">
    <property type="term" value="F:DNA binding"/>
    <property type="evidence" value="ECO:0007669"/>
    <property type="project" value="TreeGrafter"/>
</dbReference>
<keyword evidence="3 6" id="KW-0285">Flavoprotein</keyword>
<dbReference type="GO" id="GO:0003904">
    <property type="term" value="F:deoxyribodipyrimidine photo-lyase activity"/>
    <property type="evidence" value="ECO:0007669"/>
    <property type="project" value="TreeGrafter"/>
</dbReference>
<evidence type="ECO:0000256" key="4">
    <source>
        <dbReference type="ARBA" id="ARBA00022827"/>
    </source>
</evidence>
<dbReference type="Gene3D" id="1.25.40.80">
    <property type="match status" value="1"/>
</dbReference>
<dbReference type="SUPFAM" id="SSF48173">
    <property type="entry name" value="Cryptochrome/photolyase FAD-binding domain"/>
    <property type="match status" value="1"/>
</dbReference>
<proteinExistence type="inferred from homology"/>
<dbReference type="NCBIfam" id="TIGR02765">
    <property type="entry name" value="crypto_DASH"/>
    <property type="match status" value="1"/>
</dbReference>
<dbReference type="InterPro" id="IPR002081">
    <property type="entry name" value="Cryptochrome/DNA_photolyase_1"/>
</dbReference>
<name>A0A7K1YED1_9SPHI</name>
<dbReference type="EMBL" id="WVHT01000011">
    <property type="protein sequence ID" value="MXV52956.1"/>
    <property type="molecule type" value="Genomic_DNA"/>
</dbReference>
<dbReference type="RefSeq" id="WP_160846134.1">
    <property type="nucleotide sequence ID" value="NZ_WVHT01000011.1"/>
</dbReference>
<protein>
    <recommendedName>
        <fullName evidence="2 7">Cryptochrome DASH</fullName>
    </recommendedName>
</protein>
<comment type="cofactor">
    <cofactor evidence="6 7">
        <name>FAD</name>
        <dbReference type="ChEBI" id="CHEBI:57692"/>
    </cofactor>
    <text evidence="6 7">Binds 1 FAD per subunit.</text>
</comment>
<evidence type="ECO:0000256" key="5">
    <source>
        <dbReference type="ARBA" id="ARBA00022991"/>
    </source>
</evidence>
<reference evidence="9 10" key="1">
    <citation type="submission" date="2019-11" db="EMBL/GenBank/DDBJ databases">
        <title>Pedobacter sp. HMF7647 Genome sequencing and assembly.</title>
        <authorList>
            <person name="Kang H."/>
            <person name="Kim H."/>
            <person name="Joh K."/>
        </authorList>
    </citation>
    <scope>NUCLEOTIDE SEQUENCE [LARGE SCALE GENOMIC DNA]</scope>
    <source>
        <strain evidence="9 10">HMF7647</strain>
    </source>
</reference>
<dbReference type="Pfam" id="PF00875">
    <property type="entry name" value="DNA_photolyase"/>
    <property type="match status" value="1"/>
</dbReference>
<keyword evidence="10" id="KW-1185">Reference proteome</keyword>
<evidence type="ECO:0000313" key="9">
    <source>
        <dbReference type="EMBL" id="MXV52956.1"/>
    </source>
</evidence>
<gene>
    <name evidence="9" type="ORF">GS399_18450</name>
</gene>
<keyword evidence="4 6" id="KW-0274">FAD</keyword>
<feature type="binding site" evidence="6">
    <location>
        <begin position="286"/>
        <end position="293"/>
    </location>
    <ligand>
        <name>FAD</name>
        <dbReference type="ChEBI" id="CHEBI:57692"/>
    </ligand>
</feature>
<comment type="caution">
    <text evidence="9">The sequence shown here is derived from an EMBL/GenBank/DDBJ whole genome shotgun (WGS) entry which is preliminary data.</text>
</comment>
<keyword evidence="5 7" id="KW-0157">Chromophore</keyword>
<evidence type="ECO:0000256" key="3">
    <source>
        <dbReference type="ARBA" id="ARBA00022630"/>
    </source>
</evidence>
<feature type="binding site" evidence="6">
    <location>
        <position position="233"/>
    </location>
    <ligand>
        <name>FAD</name>
        <dbReference type="ChEBI" id="CHEBI:57692"/>
    </ligand>
</feature>
<dbReference type="InterPro" id="IPR036155">
    <property type="entry name" value="Crypto/Photolyase_N_sf"/>
</dbReference>
<dbReference type="SUPFAM" id="SSF52425">
    <property type="entry name" value="Cryptochrome/photolyase, N-terminal domain"/>
    <property type="match status" value="1"/>
</dbReference>